<comment type="cofactor">
    <cofactor evidence="1">
        <name>FMN</name>
        <dbReference type="ChEBI" id="CHEBI:58210"/>
    </cofactor>
</comment>
<evidence type="ECO:0000256" key="10">
    <source>
        <dbReference type="ARBA" id="ARBA00038890"/>
    </source>
</evidence>
<comment type="catalytic activity">
    <reaction evidence="11">
        <text>5,6-dihydrouridine(17) in tRNA + NAD(+) = uridine(17) in tRNA + NADH + H(+)</text>
        <dbReference type="Rhea" id="RHEA:53372"/>
        <dbReference type="Rhea" id="RHEA-COMP:13541"/>
        <dbReference type="Rhea" id="RHEA-COMP:13542"/>
        <dbReference type="ChEBI" id="CHEBI:15378"/>
        <dbReference type="ChEBI" id="CHEBI:57540"/>
        <dbReference type="ChEBI" id="CHEBI:57945"/>
        <dbReference type="ChEBI" id="CHEBI:65315"/>
        <dbReference type="ChEBI" id="CHEBI:74443"/>
        <dbReference type="EC" id="1.3.1.88"/>
    </reaction>
    <physiologicalReaction direction="right-to-left" evidence="11">
        <dbReference type="Rhea" id="RHEA:53374"/>
    </physiologicalReaction>
</comment>
<keyword evidence="19" id="KW-1185">Reference proteome</keyword>
<evidence type="ECO:0000313" key="19">
    <source>
        <dbReference type="Proteomes" id="UP000298030"/>
    </source>
</evidence>
<feature type="domain" description="DUS-like FMN-binding" evidence="17">
    <location>
        <begin position="5"/>
        <end position="293"/>
    </location>
</feature>
<gene>
    <name evidence="18" type="ORF">FA13DRAFT_1626000</name>
</gene>
<evidence type="ECO:0000256" key="2">
    <source>
        <dbReference type="ARBA" id="ARBA00022630"/>
    </source>
</evidence>
<dbReference type="STRING" id="71717.A0A4Y7TKP3"/>
<comment type="catalytic activity">
    <reaction evidence="12">
        <text>5,6-dihydrouridine(16) in tRNA + NADP(+) = uridine(16) in tRNA + NADPH + H(+)</text>
        <dbReference type="Rhea" id="RHEA:53376"/>
        <dbReference type="Rhea" id="RHEA-COMP:13543"/>
        <dbReference type="Rhea" id="RHEA-COMP:13544"/>
        <dbReference type="ChEBI" id="CHEBI:15378"/>
        <dbReference type="ChEBI" id="CHEBI:57783"/>
        <dbReference type="ChEBI" id="CHEBI:58349"/>
        <dbReference type="ChEBI" id="CHEBI:65315"/>
        <dbReference type="ChEBI" id="CHEBI:74443"/>
        <dbReference type="EC" id="1.3.1.88"/>
    </reaction>
    <physiologicalReaction direction="right-to-left" evidence="12">
        <dbReference type="Rhea" id="RHEA:53378"/>
    </physiologicalReaction>
</comment>
<protein>
    <recommendedName>
        <fullName evidence="10">tRNA-dihydrouridine(16/17) synthase [NAD(P)(+)]</fullName>
        <ecNumber evidence="10">1.3.1.88</ecNumber>
    </recommendedName>
</protein>
<evidence type="ECO:0000256" key="5">
    <source>
        <dbReference type="ARBA" id="ARBA00022694"/>
    </source>
</evidence>
<evidence type="ECO:0000256" key="6">
    <source>
        <dbReference type="ARBA" id="ARBA00022857"/>
    </source>
</evidence>
<evidence type="ECO:0000256" key="1">
    <source>
        <dbReference type="ARBA" id="ARBA00001917"/>
    </source>
</evidence>
<dbReference type="GO" id="GO:0050660">
    <property type="term" value="F:flavin adenine dinucleotide binding"/>
    <property type="evidence" value="ECO:0007669"/>
    <property type="project" value="InterPro"/>
</dbReference>
<reference evidence="18 19" key="1">
    <citation type="journal article" date="2019" name="Nat. Ecol. Evol.">
        <title>Megaphylogeny resolves global patterns of mushroom evolution.</title>
        <authorList>
            <person name="Varga T."/>
            <person name="Krizsan K."/>
            <person name="Foldi C."/>
            <person name="Dima B."/>
            <person name="Sanchez-Garcia M."/>
            <person name="Sanchez-Ramirez S."/>
            <person name="Szollosi G.J."/>
            <person name="Szarkandi J.G."/>
            <person name="Papp V."/>
            <person name="Albert L."/>
            <person name="Andreopoulos W."/>
            <person name="Angelini C."/>
            <person name="Antonin V."/>
            <person name="Barry K.W."/>
            <person name="Bougher N.L."/>
            <person name="Buchanan P."/>
            <person name="Buyck B."/>
            <person name="Bense V."/>
            <person name="Catcheside P."/>
            <person name="Chovatia M."/>
            <person name="Cooper J."/>
            <person name="Damon W."/>
            <person name="Desjardin D."/>
            <person name="Finy P."/>
            <person name="Geml J."/>
            <person name="Haridas S."/>
            <person name="Hughes K."/>
            <person name="Justo A."/>
            <person name="Karasinski D."/>
            <person name="Kautmanova I."/>
            <person name="Kiss B."/>
            <person name="Kocsube S."/>
            <person name="Kotiranta H."/>
            <person name="LaButti K.M."/>
            <person name="Lechner B.E."/>
            <person name="Liimatainen K."/>
            <person name="Lipzen A."/>
            <person name="Lukacs Z."/>
            <person name="Mihaltcheva S."/>
            <person name="Morgado L.N."/>
            <person name="Niskanen T."/>
            <person name="Noordeloos M.E."/>
            <person name="Ohm R.A."/>
            <person name="Ortiz-Santana B."/>
            <person name="Ovrebo C."/>
            <person name="Racz N."/>
            <person name="Riley R."/>
            <person name="Savchenko A."/>
            <person name="Shiryaev A."/>
            <person name="Soop K."/>
            <person name="Spirin V."/>
            <person name="Szebenyi C."/>
            <person name="Tomsovsky M."/>
            <person name="Tulloss R.E."/>
            <person name="Uehling J."/>
            <person name="Grigoriev I.V."/>
            <person name="Vagvolgyi C."/>
            <person name="Papp T."/>
            <person name="Martin F.M."/>
            <person name="Miettinen O."/>
            <person name="Hibbett D.S."/>
            <person name="Nagy L.G."/>
        </authorList>
    </citation>
    <scope>NUCLEOTIDE SEQUENCE [LARGE SCALE GENOMIC DNA]</scope>
    <source>
        <strain evidence="18 19">FP101781</strain>
    </source>
</reference>
<evidence type="ECO:0000256" key="15">
    <source>
        <dbReference type="ARBA" id="ARBA00049447"/>
    </source>
</evidence>
<comment type="catalytic activity">
    <reaction evidence="13">
        <text>a 5,6-dihydrouridine in mRNA + NAD(+) = a uridine in mRNA + NADH + H(+)</text>
        <dbReference type="Rhea" id="RHEA:69851"/>
        <dbReference type="Rhea" id="RHEA-COMP:14658"/>
        <dbReference type="Rhea" id="RHEA-COMP:17789"/>
        <dbReference type="ChEBI" id="CHEBI:15378"/>
        <dbReference type="ChEBI" id="CHEBI:57540"/>
        <dbReference type="ChEBI" id="CHEBI:57945"/>
        <dbReference type="ChEBI" id="CHEBI:65315"/>
        <dbReference type="ChEBI" id="CHEBI:74443"/>
    </reaction>
    <physiologicalReaction direction="right-to-left" evidence="13">
        <dbReference type="Rhea" id="RHEA:69853"/>
    </physiologicalReaction>
</comment>
<comment type="caution">
    <text evidence="18">The sequence shown here is derived from an EMBL/GenBank/DDBJ whole genome shotgun (WGS) entry which is preliminary data.</text>
</comment>
<dbReference type="CDD" id="cd02801">
    <property type="entry name" value="DUS_like_FMN"/>
    <property type="match status" value="1"/>
</dbReference>
<comment type="similarity">
    <text evidence="9">Belongs to the Dus family. Dus1 subfamily.</text>
</comment>
<evidence type="ECO:0000313" key="18">
    <source>
        <dbReference type="EMBL" id="TEB34112.1"/>
    </source>
</evidence>
<comment type="catalytic activity">
    <reaction evidence="14">
        <text>5,6-dihydrouridine(16) in tRNA + NAD(+) = uridine(16) in tRNA + NADH + H(+)</text>
        <dbReference type="Rhea" id="RHEA:53380"/>
        <dbReference type="Rhea" id="RHEA-COMP:13543"/>
        <dbReference type="Rhea" id="RHEA-COMP:13544"/>
        <dbReference type="ChEBI" id="CHEBI:15378"/>
        <dbReference type="ChEBI" id="CHEBI:57540"/>
        <dbReference type="ChEBI" id="CHEBI:57945"/>
        <dbReference type="ChEBI" id="CHEBI:65315"/>
        <dbReference type="ChEBI" id="CHEBI:74443"/>
        <dbReference type="EC" id="1.3.1.88"/>
    </reaction>
    <physiologicalReaction direction="right-to-left" evidence="14">
        <dbReference type="Rhea" id="RHEA:53382"/>
    </physiologicalReaction>
</comment>
<comment type="catalytic activity">
    <reaction evidence="16">
        <text>5,6-dihydrouridine(17) in tRNA + NADP(+) = uridine(17) in tRNA + NADPH + H(+)</text>
        <dbReference type="Rhea" id="RHEA:53368"/>
        <dbReference type="Rhea" id="RHEA-COMP:13541"/>
        <dbReference type="Rhea" id="RHEA-COMP:13542"/>
        <dbReference type="ChEBI" id="CHEBI:15378"/>
        <dbReference type="ChEBI" id="CHEBI:57783"/>
        <dbReference type="ChEBI" id="CHEBI:58349"/>
        <dbReference type="ChEBI" id="CHEBI:65315"/>
        <dbReference type="ChEBI" id="CHEBI:74443"/>
        <dbReference type="EC" id="1.3.1.88"/>
    </reaction>
    <physiologicalReaction direction="right-to-left" evidence="16">
        <dbReference type="Rhea" id="RHEA:53370"/>
    </physiologicalReaction>
</comment>
<dbReference type="PROSITE" id="PS01136">
    <property type="entry name" value="UPF0034"/>
    <property type="match status" value="1"/>
</dbReference>
<name>A0A4Y7TKP3_COPMI</name>
<evidence type="ECO:0000256" key="11">
    <source>
        <dbReference type="ARBA" id="ARBA00047287"/>
    </source>
</evidence>
<dbReference type="PANTHER" id="PTHR11082">
    <property type="entry name" value="TRNA-DIHYDROURIDINE SYNTHASE"/>
    <property type="match status" value="1"/>
</dbReference>
<evidence type="ECO:0000256" key="8">
    <source>
        <dbReference type="ARBA" id="ARBA00023027"/>
    </source>
</evidence>
<dbReference type="EMBL" id="QPFP01000010">
    <property type="protein sequence ID" value="TEB34112.1"/>
    <property type="molecule type" value="Genomic_DNA"/>
</dbReference>
<dbReference type="Gene3D" id="3.20.20.70">
    <property type="entry name" value="Aldolase class I"/>
    <property type="match status" value="1"/>
</dbReference>
<keyword evidence="4" id="KW-0507">mRNA processing</keyword>
<dbReference type="PANTHER" id="PTHR11082:SF5">
    <property type="entry name" value="TRNA-DIHYDROURIDINE(16_17) SYNTHASE [NAD(P)(+)]-LIKE"/>
    <property type="match status" value="1"/>
</dbReference>
<dbReference type="Pfam" id="PF01207">
    <property type="entry name" value="Dus"/>
    <property type="match status" value="1"/>
</dbReference>
<evidence type="ECO:0000256" key="3">
    <source>
        <dbReference type="ARBA" id="ARBA00022643"/>
    </source>
</evidence>
<accession>A0A4Y7TKP3</accession>
<dbReference type="InterPro" id="IPR018517">
    <property type="entry name" value="tRNA_hU_synthase_CS"/>
</dbReference>
<keyword evidence="5" id="KW-0819">tRNA processing</keyword>
<keyword evidence="2" id="KW-0285">Flavoprotein</keyword>
<dbReference type="GO" id="GO:0006397">
    <property type="term" value="P:mRNA processing"/>
    <property type="evidence" value="ECO:0007669"/>
    <property type="project" value="UniProtKB-KW"/>
</dbReference>
<evidence type="ECO:0000256" key="7">
    <source>
        <dbReference type="ARBA" id="ARBA00023002"/>
    </source>
</evidence>
<organism evidence="18 19">
    <name type="scientific">Coprinellus micaceus</name>
    <name type="common">Glistening ink-cap mushroom</name>
    <name type="synonym">Coprinus micaceus</name>
    <dbReference type="NCBI Taxonomy" id="71717"/>
    <lineage>
        <taxon>Eukaryota</taxon>
        <taxon>Fungi</taxon>
        <taxon>Dikarya</taxon>
        <taxon>Basidiomycota</taxon>
        <taxon>Agaricomycotina</taxon>
        <taxon>Agaricomycetes</taxon>
        <taxon>Agaricomycetidae</taxon>
        <taxon>Agaricales</taxon>
        <taxon>Agaricineae</taxon>
        <taxon>Psathyrellaceae</taxon>
        <taxon>Coprinellus</taxon>
    </lineage>
</organism>
<dbReference type="AlphaFoldDB" id="A0A4Y7TKP3"/>
<sequence length="374" mass="42016">MKYIAAPMVNQSDLPFRRLVENHGAMMSYTQMLIPERLLNDQEYLEFHLRDLTLWGSERNKPVVVQLCGNDPDMVVKGARQVQGYCDAIGTISIDLNLGCPQETAKDGHYGAYLLGQKDWPIVEGMVSSMSSSLAVPISAKLRLCQPLPKTYELSKRLEACGSSWVTLHARTVSARRRRQGAADLDVVKELKRHLNVPTISNGNVKEHADLKRNLLHTGADGLMVGETLLGNPCVFEEDDPDTTAVSLEYLSLCNKYPGTATLRTVQAHVRHFVEFQYQRRPWYHKFRTAITNATSVEEIEHLTRYKLAKWLGREPVKHDVDEADPHGFPSEDEKECRSVGDGQVEVEVMNGNISNCLDISPARKQPFASIDSQ</sequence>
<keyword evidence="3" id="KW-0288">FMN</keyword>
<evidence type="ECO:0000256" key="13">
    <source>
        <dbReference type="ARBA" id="ARBA00048342"/>
    </source>
</evidence>
<evidence type="ECO:0000256" key="14">
    <source>
        <dbReference type="ARBA" id="ARBA00048934"/>
    </source>
</evidence>
<keyword evidence="7" id="KW-0560">Oxidoreductase</keyword>
<keyword evidence="8" id="KW-0520">NAD</keyword>
<dbReference type="OrthoDB" id="272303at2759"/>
<proteinExistence type="inferred from homology"/>
<evidence type="ECO:0000259" key="17">
    <source>
        <dbReference type="Pfam" id="PF01207"/>
    </source>
</evidence>
<evidence type="ECO:0000256" key="12">
    <source>
        <dbReference type="ARBA" id="ARBA00047652"/>
    </source>
</evidence>
<dbReference type="Proteomes" id="UP000298030">
    <property type="component" value="Unassembled WGS sequence"/>
</dbReference>
<dbReference type="InterPro" id="IPR013785">
    <property type="entry name" value="Aldolase_TIM"/>
</dbReference>
<keyword evidence="6" id="KW-0521">NADP</keyword>
<dbReference type="SUPFAM" id="SSF51395">
    <property type="entry name" value="FMN-linked oxidoreductases"/>
    <property type="match status" value="1"/>
</dbReference>
<dbReference type="InterPro" id="IPR035587">
    <property type="entry name" value="DUS-like_FMN-bd"/>
</dbReference>
<evidence type="ECO:0000256" key="9">
    <source>
        <dbReference type="ARBA" id="ARBA00038313"/>
    </source>
</evidence>
<dbReference type="EC" id="1.3.1.88" evidence="10"/>
<evidence type="ECO:0000256" key="16">
    <source>
        <dbReference type="ARBA" id="ARBA00049467"/>
    </source>
</evidence>
<evidence type="ECO:0000256" key="4">
    <source>
        <dbReference type="ARBA" id="ARBA00022664"/>
    </source>
</evidence>
<comment type="catalytic activity">
    <reaction evidence="15">
        <text>a 5,6-dihydrouridine in mRNA + NADP(+) = a uridine in mRNA + NADPH + H(+)</text>
        <dbReference type="Rhea" id="RHEA:69855"/>
        <dbReference type="Rhea" id="RHEA-COMP:14658"/>
        <dbReference type="Rhea" id="RHEA-COMP:17789"/>
        <dbReference type="ChEBI" id="CHEBI:15378"/>
        <dbReference type="ChEBI" id="CHEBI:57783"/>
        <dbReference type="ChEBI" id="CHEBI:58349"/>
        <dbReference type="ChEBI" id="CHEBI:65315"/>
        <dbReference type="ChEBI" id="CHEBI:74443"/>
    </reaction>
    <physiologicalReaction direction="right-to-left" evidence="15">
        <dbReference type="Rhea" id="RHEA:69857"/>
    </physiologicalReaction>
</comment>
<dbReference type="GO" id="GO:0017150">
    <property type="term" value="F:tRNA dihydrouridine synthase activity"/>
    <property type="evidence" value="ECO:0007669"/>
    <property type="project" value="InterPro"/>
</dbReference>